<keyword evidence="3" id="KW-1185">Reference proteome</keyword>
<proteinExistence type="predicted"/>
<sequence length="931" mass="105028">MIKTLHFTTFFFHDLVLLNKFSAVRNRIKTLGFFVFLLHSAASFAQKNVVISGKIFTEKDAAIEAATIYLIHSKDSSVVSYTLSDKNGLFQLAVKEKFQNVILKISGEGYQEFSNAIEKLTQNMDLGVIKLLKSEIELKEVVIKREAPPIRIKNDTIEFNASSFKVRPDANVEALLKQLPGVTVDMDKKITVNGKEVNQVLVNGKPFFDADGKIALQNLPAELINKIQVSATKTKEQEFTKQTATSDNVSMNFTIDEEKNKGFFGKVLGGYGSADRYESSLLMSYFEDKKRISFLASSNNINSSGFTMDDVFDNMGGGRNDGARGASAGGGGITKSNMIGVNYADEWFKEGHTDLNYYFTNSNLDNTNRTSVLTLLPTGSLTAESNSKSHRDLNRHNANLSFDFKVSPSIRVFFTPNIDIGKGASADNFDKKTWDENRQLVNSNTSFNTSESNNTNFRNNITIMSNSKKEGRYFTASFQNDNSRNDSDTRVNSVTVFSQGTSPDDLRNQNVIQKNDRDKYTGTLQYTEPVSNLLTVNFSVITDFEKRADDKKTFDRNGQAVEYDVFNESLSNFSSFNSFQVNPKAGFTFRTKKFNATVATGTSVIKTENHAVYLKETTDLSKNYFIPNGSIYTSYKITKTQTLFMTYDYKFAIPTENQVLAVANLDNPLIVRTGNPDLKAATFHSLHGSFSSYNFQSGSTYNISFFSAYYDNQIVGASVYNSSGKQILTFDNVDGTYNILLRGEWNKTIKQEANTFRLSVNMSSNYNLDKGFTNGELYEAKTFRLNPTLAFAYDYGDLLSIRPSYNFAYNDTRYSNTFLSSTSNTTHNCNIEMTSFWPKNWVFGNDFGYTYNSNISGPYKKDFYLWNTSLSYRFAKEQFTVKVKVYDLLNQNLGTSRTITPTSVIDSESNVLKRYVMFSLLYKFQNFGTHY</sequence>
<feature type="domain" description="Outer membrane protein beta-barrel" evidence="1">
    <location>
        <begin position="467"/>
        <end position="786"/>
    </location>
</feature>
<keyword evidence="2" id="KW-0675">Receptor</keyword>
<comment type="caution">
    <text evidence="2">The sequence shown here is derived from an EMBL/GenBank/DDBJ whole genome shotgun (WGS) entry which is preliminary data.</text>
</comment>
<dbReference type="InterPro" id="IPR041700">
    <property type="entry name" value="OMP_b-brl_3"/>
</dbReference>
<evidence type="ECO:0000313" key="2">
    <source>
        <dbReference type="EMBL" id="MBE8727853.1"/>
    </source>
</evidence>
<dbReference type="Proteomes" id="UP000640614">
    <property type="component" value="Unassembled WGS sequence"/>
</dbReference>
<protein>
    <submittedName>
        <fullName evidence="2">TonB-dependent receptor</fullName>
    </submittedName>
</protein>
<organism evidence="2 3">
    <name type="scientific">Flavobacterium hungaricum</name>
    <dbReference type="NCBI Taxonomy" id="2082725"/>
    <lineage>
        <taxon>Bacteria</taxon>
        <taxon>Pseudomonadati</taxon>
        <taxon>Bacteroidota</taxon>
        <taxon>Flavobacteriia</taxon>
        <taxon>Flavobacteriales</taxon>
        <taxon>Flavobacteriaceae</taxon>
        <taxon>Flavobacterium</taxon>
    </lineage>
</organism>
<dbReference type="SUPFAM" id="SSF56935">
    <property type="entry name" value="Porins"/>
    <property type="match status" value="1"/>
</dbReference>
<reference evidence="2 3" key="1">
    <citation type="submission" date="2018-07" db="EMBL/GenBank/DDBJ databases">
        <title>Genome assembly of strain KB82.</title>
        <authorList>
            <person name="Kukolya J."/>
            <person name="Horvath B."/>
            <person name="Nagy I."/>
            <person name="Toth A."/>
        </authorList>
    </citation>
    <scope>NUCLEOTIDE SEQUENCE [LARGE SCALE GENOMIC DNA]</scope>
    <source>
        <strain evidence="2 3">Kb82</strain>
    </source>
</reference>
<dbReference type="EMBL" id="PRDM01000006">
    <property type="protein sequence ID" value="MBE8727853.1"/>
    <property type="molecule type" value="Genomic_DNA"/>
</dbReference>
<name>A0ABR9TRA0_9FLAO</name>
<gene>
    <name evidence="2" type="ORF">C4F50_23300</name>
</gene>
<dbReference type="Pfam" id="PF14905">
    <property type="entry name" value="OMP_b-brl_3"/>
    <property type="match status" value="1"/>
</dbReference>
<accession>A0ABR9TRA0</accession>
<evidence type="ECO:0000259" key="1">
    <source>
        <dbReference type="Pfam" id="PF14905"/>
    </source>
</evidence>
<evidence type="ECO:0000313" key="3">
    <source>
        <dbReference type="Proteomes" id="UP000640614"/>
    </source>
</evidence>